<dbReference type="PANTHER" id="PTHR33096:SF1">
    <property type="entry name" value="CXC1-LIKE CYSTEINE CLUSTER ASSOCIATED WITH KDZ TRANSPOSASES DOMAIN-CONTAINING PROTEIN"/>
    <property type="match status" value="1"/>
</dbReference>
<accession>A0AAW0G6A4</accession>
<feature type="compositionally biased region" description="Polar residues" evidence="2">
    <location>
        <begin position="18"/>
        <end position="38"/>
    </location>
</feature>
<feature type="coiled-coil region" evidence="1">
    <location>
        <begin position="666"/>
        <end position="693"/>
    </location>
</feature>
<dbReference type="InterPro" id="IPR040521">
    <property type="entry name" value="KDZ"/>
</dbReference>
<feature type="region of interest" description="Disordered" evidence="2">
    <location>
        <begin position="382"/>
        <end position="431"/>
    </location>
</feature>
<evidence type="ECO:0000256" key="1">
    <source>
        <dbReference type="SAM" id="Coils"/>
    </source>
</evidence>
<evidence type="ECO:0000313" key="4">
    <source>
        <dbReference type="Proteomes" id="UP001385951"/>
    </source>
</evidence>
<feature type="coiled-coil region" evidence="1">
    <location>
        <begin position="54"/>
        <end position="81"/>
    </location>
</feature>
<dbReference type="Proteomes" id="UP001385951">
    <property type="component" value="Unassembled WGS sequence"/>
</dbReference>
<proteinExistence type="predicted"/>
<reference evidence="3 4" key="1">
    <citation type="submission" date="2022-09" db="EMBL/GenBank/DDBJ databases">
        <authorList>
            <person name="Palmer J.M."/>
        </authorList>
    </citation>
    <scope>NUCLEOTIDE SEQUENCE [LARGE SCALE GENOMIC DNA]</scope>
    <source>
        <strain evidence="3 4">DSM 7382</strain>
    </source>
</reference>
<feature type="region of interest" description="Disordered" evidence="2">
    <location>
        <begin position="971"/>
        <end position="1000"/>
    </location>
</feature>
<protein>
    <submittedName>
        <fullName evidence="3">Uncharacterized protein</fullName>
    </submittedName>
</protein>
<sequence length="1045" mass="119471">MPKDFTRQKQMRPGVSRQVRTTTFTHPSHSANAPSESYHSSHRVTRVLGHRDMLLEAQKAKEHLKEKMRSLSTASRKLLEELQQEAGACVMNDEFVHEDYESMQFNPPDDDAEWANETESPSPQMEIVHAIKDFRLHLLKGYRRRPAQSWKERRKQEMHGWDPLIDRLADAFLTWKYGTSSSDSTPFPELSHEYDYSLAVYEIFTLESKVTISRLSSSTSIPVDFAAYGYLTKTPTSPTIAVGFRTLELFHRLRQRQPSLSVEAFTKVICDYYQVPYRRHLRTILAETYEVFVRIQRVIHKRVMSSLGWDGENWRVSNSCPACCYQLQNEAPMKFSRLWAHDGNNSLKRMLPVGNRIAADTRVYNSDYILPREFVNKFADEVKSRPKDKRERHREMQADGSEDENEDEAQDDPVMTTGENQEGDPTDGVQATAHRDISQCVKNWKAAASDEKKRSWAIFDETGIYASACRHGIILWIADMVRSGELAKYPLAILAKALEVLPARSAGGMDIACGFAITAANSSLAEPIIAKGHKFVVNAFHGYSHNYQCQRKNHPTVVEGVGLEDFETMERTFSSSNGLAPSTRFASAFRRTLFTDVFFSRWDQDKYSNLGTFVLNNYRQALKILEDDVLAFEDAKLALNVSDDDLDLWEKEQEEFFANLGKEPEVNSLRVEYVELLQALEKAANEKANANSAFLGNAGPSPFISESPSSNQAAYEKAISATRKLETRRRVTRERYDNILHDVVEMEVQLQISRRWVSGETEYVDALKYIAERTYLRALDRVQQLVVQRLFELHKMNLSGTAYRTRTFLAKSLQTRSKAIRRAVANYNAAAAVLNPPRERINMADISQYNLIEQFALLQDTRNDIRDKPWAKPLYREVLRLRHRIARAKEEEIRCNIETRRLHTSIYDQAALFKTTLTTLKSHVSPIYGAVRDYATERTRVNQALLERVQQIHRLDGFTGDVTRGVRVGSTEAMATADEEVQTGVEDDGNDGDNEPGTWVDEDDLAVAAGLDADDSDVEEDDVEHDEEFQREVRGMENFFQTLSL</sequence>
<evidence type="ECO:0000256" key="2">
    <source>
        <dbReference type="SAM" id="MobiDB-lite"/>
    </source>
</evidence>
<dbReference type="Pfam" id="PF18758">
    <property type="entry name" value="KDZ"/>
    <property type="match status" value="1"/>
</dbReference>
<name>A0AAW0G6A4_9APHY</name>
<dbReference type="EMBL" id="JASBNA010000019">
    <property type="protein sequence ID" value="KAK7685839.1"/>
    <property type="molecule type" value="Genomic_DNA"/>
</dbReference>
<feature type="compositionally biased region" description="Acidic residues" evidence="2">
    <location>
        <begin position="400"/>
        <end position="411"/>
    </location>
</feature>
<keyword evidence="1" id="KW-0175">Coiled coil</keyword>
<dbReference type="PANTHER" id="PTHR33096">
    <property type="entry name" value="CXC2 DOMAIN-CONTAINING PROTEIN"/>
    <property type="match status" value="1"/>
</dbReference>
<dbReference type="AlphaFoldDB" id="A0AAW0G6A4"/>
<feature type="compositionally biased region" description="Acidic residues" evidence="2">
    <location>
        <begin position="977"/>
        <end position="1000"/>
    </location>
</feature>
<feature type="compositionally biased region" description="Basic and acidic residues" evidence="2">
    <location>
        <begin position="382"/>
        <end position="397"/>
    </location>
</feature>
<evidence type="ECO:0000313" key="3">
    <source>
        <dbReference type="EMBL" id="KAK7685839.1"/>
    </source>
</evidence>
<gene>
    <name evidence="3" type="ORF">QCA50_011185</name>
</gene>
<feature type="region of interest" description="Disordered" evidence="2">
    <location>
        <begin position="1"/>
        <end position="41"/>
    </location>
</feature>
<organism evidence="3 4">
    <name type="scientific">Cerrena zonata</name>
    <dbReference type="NCBI Taxonomy" id="2478898"/>
    <lineage>
        <taxon>Eukaryota</taxon>
        <taxon>Fungi</taxon>
        <taxon>Dikarya</taxon>
        <taxon>Basidiomycota</taxon>
        <taxon>Agaricomycotina</taxon>
        <taxon>Agaricomycetes</taxon>
        <taxon>Polyporales</taxon>
        <taxon>Cerrenaceae</taxon>
        <taxon>Cerrena</taxon>
    </lineage>
</organism>
<keyword evidence="4" id="KW-1185">Reference proteome</keyword>
<comment type="caution">
    <text evidence="3">The sequence shown here is derived from an EMBL/GenBank/DDBJ whole genome shotgun (WGS) entry which is preliminary data.</text>
</comment>